<dbReference type="RefSeq" id="WP_379678771.1">
    <property type="nucleotide sequence ID" value="NZ_JBHLWP010000009.1"/>
</dbReference>
<feature type="compositionally biased region" description="Basic and acidic residues" evidence="1">
    <location>
        <begin position="1"/>
        <end position="16"/>
    </location>
</feature>
<organism evidence="2 3">
    <name type="scientific">Massilia consociata</name>
    <dbReference type="NCBI Taxonomy" id="760117"/>
    <lineage>
        <taxon>Bacteria</taxon>
        <taxon>Pseudomonadati</taxon>
        <taxon>Pseudomonadota</taxon>
        <taxon>Betaproteobacteria</taxon>
        <taxon>Burkholderiales</taxon>
        <taxon>Oxalobacteraceae</taxon>
        <taxon>Telluria group</taxon>
        <taxon>Massilia</taxon>
    </lineage>
</organism>
<proteinExistence type="predicted"/>
<dbReference type="EMBL" id="JBHLWP010000009">
    <property type="protein sequence ID" value="MFC0251945.1"/>
    <property type="molecule type" value="Genomic_DNA"/>
</dbReference>
<feature type="region of interest" description="Disordered" evidence="1">
    <location>
        <begin position="1"/>
        <end position="20"/>
    </location>
</feature>
<comment type="caution">
    <text evidence="2">The sequence shown here is derived from an EMBL/GenBank/DDBJ whole genome shotgun (WGS) entry which is preliminary data.</text>
</comment>
<keyword evidence="3" id="KW-1185">Reference proteome</keyword>
<name>A0ABV6FFX9_9BURK</name>
<accession>A0ABV6FFX9</accession>
<dbReference type="Proteomes" id="UP001589773">
    <property type="component" value="Unassembled WGS sequence"/>
</dbReference>
<evidence type="ECO:0000313" key="3">
    <source>
        <dbReference type="Proteomes" id="UP001589773"/>
    </source>
</evidence>
<evidence type="ECO:0000313" key="2">
    <source>
        <dbReference type="EMBL" id="MFC0251945.1"/>
    </source>
</evidence>
<reference evidence="2 3" key="1">
    <citation type="submission" date="2024-09" db="EMBL/GenBank/DDBJ databases">
        <authorList>
            <person name="Sun Q."/>
            <person name="Mori K."/>
        </authorList>
    </citation>
    <scope>NUCLEOTIDE SEQUENCE [LARGE SCALE GENOMIC DNA]</scope>
    <source>
        <strain evidence="2 3">CCM 7792</strain>
    </source>
</reference>
<evidence type="ECO:0000256" key="1">
    <source>
        <dbReference type="SAM" id="MobiDB-lite"/>
    </source>
</evidence>
<gene>
    <name evidence="2" type="ORF">ACFFJK_08595</name>
</gene>
<sequence>MNDDGLVHGKSFRDEGGGVASARCSEQLRKPLFFHLKGWLAARGYLTTSGVPAGTSLMHIKNGAYVDADRRRKRHRDQIGNYKHRTGASPYNIAVGSGNRVRDLKRAGIGLQSTR</sequence>
<protein>
    <submittedName>
        <fullName evidence="2">Uncharacterized protein</fullName>
    </submittedName>
</protein>